<accession>A0ABM4CX57</accession>
<protein>
    <submittedName>
        <fullName evidence="3">Uncharacterized protein LOC124813438 isoform X2</fullName>
    </submittedName>
</protein>
<reference evidence="3" key="1">
    <citation type="submission" date="2025-08" db="UniProtKB">
        <authorList>
            <consortium name="RefSeq"/>
        </authorList>
    </citation>
    <scope>IDENTIFICATION</scope>
</reference>
<feature type="domain" description="Apple" evidence="1">
    <location>
        <begin position="42"/>
        <end position="76"/>
    </location>
</feature>
<organism evidence="2 3">
    <name type="scientific">Hydra vulgaris</name>
    <name type="common">Hydra</name>
    <name type="synonym">Hydra attenuata</name>
    <dbReference type="NCBI Taxonomy" id="6087"/>
    <lineage>
        <taxon>Eukaryota</taxon>
        <taxon>Metazoa</taxon>
        <taxon>Cnidaria</taxon>
        <taxon>Hydrozoa</taxon>
        <taxon>Hydroidolina</taxon>
        <taxon>Anthoathecata</taxon>
        <taxon>Aplanulata</taxon>
        <taxon>Hydridae</taxon>
        <taxon>Hydra</taxon>
    </lineage>
</organism>
<gene>
    <name evidence="3" type="primary">LOC124813438</name>
</gene>
<keyword evidence="2" id="KW-1185">Reference proteome</keyword>
<dbReference type="InterPro" id="IPR003609">
    <property type="entry name" value="Pan_app"/>
</dbReference>
<sequence length="132" mass="15242">MKHLFCLLNIAVSRLRFKMKCFFSLLVLFSTMSAILSLCAPKVKTLNNCREVCERVVGCYGFNYVPANKICFLKDKPWKWRPISSLGSFSGFAAFNMTYQNIDFNQGDMDDCTVNHKRMVKDKKYVNPSNKN</sequence>
<evidence type="ECO:0000259" key="1">
    <source>
        <dbReference type="Pfam" id="PF00024"/>
    </source>
</evidence>
<dbReference type="GeneID" id="124813438"/>
<dbReference type="RefSeq" id="XP_065666533.1">
    <property type="nucleotide sequence ID" value="XM_065810461.1"/>
</dbReference>
<dbReference type="Proteomes" id="UP001652625">
    <property type="component" value="Chromosome 11"/>
</dbReference>
<name>A0ABM4CX57_HYDVU</name>
<proteinExistence type="predicted"/>
<dbReference type="Gene3D" id="3.50.4.10">
    <property type="entry name" value="Hepatocyte Growth Factor"/>
    <property type="match status" value="1"/>
</dbReference>
<evidence type="ECO:0000313" key="3">
    <source>
        <dbReference type="RefSeq" id="XP_065666533.1"/>
    </source>
</evidence>
<dbReference type="Pfam" id="PF00024">
    <property type="entry name" value="PAN_1"/>
    <property type="match status" value="1"/>
</dbReference>
<evidence type="ECO:0000313" key="2">
    <source>
        <dbReference type="Proteomes" id="UP001652625"/>
    </source>
</evidence>